<sequence length="436" mass="50660">MSKLKKQFISNIPYYVLFFILLFIHIQLNVSTGDDVNFAIRAKSMTFTDFNIYKYYNWSSRQLIESVLYFISVHSHVWMLLNSLVITIIAKLIEAIFCNHTIKMKILCCIGTLIYPLIDMSSAGWMATTINYYWPLGAILINLYYLKKANNLIKLKWYEYIISSIALLFAANQEQGFAILLGTYFFYIIYCFINKRKISFFVILNIVLIIASGTYIFTCPGNWVRKKQEVKNWFPDFGTLSFFRKIEIGISSTVYPILFKNNVPMLFLSSTLLIIINTFKNSLVKASTMIIFVMTLVFGVLGKYLVDLYPNISFLYSILGKYGILSLSNLKSFVPYIMFLIEFITLLIIILFLIKDNRKNIDIFIILLIGFGSRFMLCFSPTVWVSGNRTALFFYFSMIIASCLLISRYHHRIKNLDYFMAIFGVFAFCNIINCLV</sequence>
<accession>A0A7I8E233</accession>
<protein>
    <submittedName>
        <fullName evidence="2">Uncharacterized protein</fullName>
    </submittedName>
</protein>
<evidence type="ECO:0000256" key="1">
    <source>
        <dbReference type="SAM" id="Phobius"/>
    </source>
</evidence>
<feature type="transmembrane region" description="Helical" evidence="1">
    <location>
        <begin position="333"/>
        <end position="354"/>
    </location>
</feature>
<dbReference type="Proteomes" id="UP000593842">
    <property type="component" value="Chromosome"/>
</dbReference>
<feature type="transmembrane region" description="Helical" evidence="1">
    <location>
        <begin position="361"/>
        <end position="384"/>
    </location>
</feature>
<feature type="transmembrane region" description="Helical" evidence="1">
    <location>
        <begin position="200"/>
        <end position="218"/>
    </location>
</feature>
<proteinExistence type="predicted"/>
<feature type="transmembrane region" description="Helical" evidence="1">
    <location>
        <begin position="130"/>
        <end position="146"/>
    </location>
</feature>
<keyword evidence="1" id="KW-0812">Transmembrane</keyword>
<dbReference type="RefSeq" id="WP_117864605.1">
    <property type="nucleotide sequence ID" value="NZ_AP024085.1"/>
</dbReference>
<dbReference type="KEGG" id="fit:Fi14EGH31_26790"/>
<feature type="transmembrane region" description="Helical" evidence="1">
    <location>
        <begin position="102"/>
        <end position="118"/>
    </location>
</feature>
<gene>
    <name evidence="2" type="ORF">Fi14EGH31_26790</name>
</gene>
<feature type="transmembrane region" description="Helical" evidence="1">
    <location>
        <begin position="155"/>
        <end position="171"/>
    </location>
</feature>
<reference evidence="3" key="1">
    <citation type="submission" date="2020-09" db="EMBL/GenBank/DDBJ databases">
        <title>Complete genome sequencing of Faecalibacillus intestinalis strain 14EGH31.</title>
        <authorList>
            <person name="Sakamoto M."/>
            <person name="Murakami T."/>
            <person name="Mori H."/>
        </authorList>
    </citation>
    <scope>NUCLEOTIDE SEQUENCE [LARGE SCALE GENOMIC DNA]</scope>
    <source>
        <strain evidence="3">14EGH31</strain>
    </source>
</reference>
<dbReference type="EMBL" id="AP024085">
    <property type="protein sequence ID" value="BCL58967.1"/>
    <property type="molecule type" value="Genomic_DNA"/>
</dbReference>
<dbReference type="Pfam" id="PF19528">
    <property type="entry name" value="DUF6056"/>
    <property type="match status" value="1"/>
</dbReference>
<feature type="transmembrane region" description="Helical" evidence="1">
    <location>
        <begin position="262"/>
        <end position="279"/>
    </location>
</feature>
<feature type="transmembrane region" description="Helical" evidence="1">
    <location>
        <begin position="286"/>
        <end position="306"/>
    </location>
</feature>
<feature type="transmembrane region" description="Helical" evidence="1">
    <location>
        <begin position="67"/>
        <end position="90"/>
    </location>
</feature>
<dbReference type="AlphaFoldDB" id="A0A7I8E233"/>
<feature type="transmembrane region" description="Helical" evidence="1">
    <location>
        <begin position="416"/>
        <end position="433"/>
    </location>
</feature>
<keyword evidence="1" id="KW-1133">Transmembrane helix</keyword>
<feature type="transmembrane region" description="Helical" evidence="1">
    <location>
        <begin position="12"/>
        <end position="28"/>
    </location>
</feature>
<organism evidence="2 3">
    <name type="scientific">Faecalibacillus intestinalis</name>
    <dbReference type="NCBI Taxonomy" id="1982626"/>
    <lineage>
        <taxon>Bacteria</taxon>
        <taxon>Bacillati</taxon>
        <taxon>Bacillota</taxon>
        <taxon>Erysipelotrichia</taxon>
        <taxon>Erysipelotrichales</taxon>
        <taxon>Coprobacillaceae</taxon>
        <taxon>Faecalibacillus</taxon>
    </lineage>
</organism>
<feature type="transmembrane region" description="Helical" evidence="1">
    <location>
        <begin position="390"/>
        <end position="409"/>
    </location>
</feature>
<dbReference type="GeneID" id="70581117"/>
<name>A0A7I8E233_9FIRM</name>
<keyword evidence="1" id="KW-0472">Membrane</keyword>
<evidence type="ECO:0000313" key="3">
    <source>
        <dbReference type="Proteomes" id="UP000593842"/>
    </source>
</evidence>
<feature type="transmembrane region" description="Helical" evidence="1">
    <location>
        <begin position="177"/>
        <end position="193"/>
    </location>
</feature>
<dbReference type="InterPro" id="IPR045691">
    <property type="entry name" value="DUF6056"/>
</dbReference>
<evidence type="ECO:0000313" key="2">
    <source>
        <dbReference type="EMBL" id="BCL58967.1"/>
    </source>
</evidence>